<evidence type="ECO:0000256" key="1">
    <source>
        <dbReference type="SAM" id="Phobius"/>
    </source>
</evidence>
<protein>
    <submittedName>
        <fullName evidence="2">Uncharacterized protein</fullName>
    </submittedName>
</protein>
<dbReference type="AlphaFoldDB" id="A0A1G2SLC8"/>
<keyword evidence="1" id="KW-0812">Transmembrane</keyword>
<feature type="transmembrane region" description="Helical" evidence="1">
    <location>
        <begin position="44"/>
        <end position="64"/>
    </location>
</feature>
<organism evidence="2 3">
    <name type="scientific">Candidatus Yonathbacteria bacterium RIFOXYD1_FULL_52_36</name>
    <dbReference type="NCBI Taxonomy" id="1802730"/>
    <lineage>
        <taxon>Bacteria</taxon>
        <taxon>Candidatus Yonathiibacteriota</taxon>
    </lineage>
</organism>
<comment type="caution">
    <text evidence="2">The sequence shown here is derived from an EMBL/GenBank/DDBJ whole genome shotgun (WGS) entry which is preliminary data.</text>
</comment>
<accession>A0A1G2SLC8</accession>
<feature type="transmembrane region" description="Helical" evidence="1">
    <location>
        <begin position="5"/>
        <end position="24"/>
    </location>
</feature>
<evidence type="ECO:0000313" key="2">
    <source>
        <dbReference type="EMBL" id="OHA85766.1"/>
    </source>
</evidence>
<keyword evidence="1" id="KW-1133">Transmembrane helix</keyword>
<name>A0A1G2SLC8_9BACT</name>
<evidence type="ECO:0000313" key="3">
    <source>
        <dbReference type="Proteomes" id="UP000178168"/>
    </source>
</evidence>
<dbReference type="Proteomes" id="UP000178168">
    <property type="component" value="Unassembled WGS sequence"/>
</dbReference>
<dbReference type="EMBL" id="MHUZ01000018">
    <property type="protein sequence ID" value="OHA85766.1"/>
    <property type="molecule type" value="Genomic_DNA"/>
</dbReference>
<gene>
    <name evidence="2" type="ORF">A2591_02775</name>
</gene>
<keyword evidence="1" id="KW-0472">Membrane</keyword>
<proteinExistence type="predicted"/>
<sequence length="85" mass="9659">MVFDLLMFCAAGYVIVGVLFAIPYTIRLIQYYPHDFGYGVGRWYAFASGATMVVAWGNILYHAIPSAAKMTVRNLREFRRTSVDQ</sequence>
<reference evidence="2 3" key="1">
    <citation type="journal article" date="2016" name="Nat. Commun.">
        <title>Thousands of microbial genomes shed light on interconnected biogeochemical processes in an aquifer system.</title>
        <authorList>
            <person name="Anantharaman K."/>
            <person name="Brown C.T."/>
            <person name="Hug L.A."/>
            <person name="Sharon I."/>
            <person name="Castelle C.J."/>
            <person name="Probst A.J."/>
            <person name="Thomas B.C."/>
            <person name="Singh A."/>
            <person name="Wilkins M.J."/>
            <person name="Karaoz U."/>
            <person name="Brodie E.L."/>
            <person name="Williams K.H."/>
            <person name="Hubbard S.S."/>
            <person name="Banfield J.F."/>
        </authorList>
    </citation>
    <scope>NUCLEOTIDE SEQUENCE [LARGE SCALE GENOMIC DNA]</scope>
</reference>